<dbReference type="InParanoid" id="A0A2P5FNR4"/>
<keyword evidence="3" id="KW-1185">Reference proteome</keyword>
<dbReference type="OrthoDB" id="10412361at2759"/>
<gene>
    <name evidence="2" type="ORF">TorRG33x02_046050</name>
</gene>
<evidence type="ECO:0000313" key="2">
    <source>
        <dbReference type="EMBL" id="PON99438.1"/>
    </source>
</evidence>
<feature type="region of interest" description="Disordered" evidence="1">
    <location>
        <begin position="22"/>
        <end position="46"/>
    </location>
</feature>
<dbReference type="EMBL" id="JXTC01000018">
    <property type="protein sequence ID" value="PON99438.1"/>
    <property type="molecule type" value="Genomic_DNA"/>
</dbReference>
<accession>A0A2P5FNR4</accession>
<name>A0A2P5FNR4_TREOI</name>
<organism evidence="2 3">
    <name type="scientific">Trema orientale</name>
    <name type="common">Charcoal tree</name>
    <name type="synonym">Celtis orientalis</name>
    <dbReference type="NCBI Taxonomy" id="63057"/>
    <lineage>
        <taxon>Eukaryota</taxon>
        <taxon>Viridiplantae</taxon>
        <taxon>Streptophyta</taxon>
        <taxon>Embryophyta</taxon>
        <taxon>Tracheophyta</taxon>
        <taxon>Spermatophyta</taxon>
        <taxon>Magnoliopsida</taxon>
        <taxon>eudicotyledons</taxon>
        <taxon>Gunneridae</taxon>
        <taxon>Pentapetalae</taxon>
        <taxon>rosids</taxon>
        <taxon>fabids</taxon>
        <taxon>Rosales</taxon>
        <taxon>Cannabaceae</taxon>
        <taxon>Trema</taxon>
    </lineage>
</organism>
<proteinExistence type="predicted"/>
<comment type="caution">
    <text evidence="2">The sequence shown here is derived from an EMBL/GenBank/DDBJ whole genome shotgun (WGS) entry which is preliminary data.</text>
</comment>
<reference evidence="3" key="1">
    <citation type="submission" date="2016-06" db="EMBL/GenBank/DDBJ databases">
        <title>Parallel loss of symbiosis genes in relatives of nitrogen-fixing non-legume Parasponia.</title>
        <authorList>
            <person name="Van Velzen R."/>
            <person name="Holmer R."/>
            <person name="Bu F."/>
            <person name="Rutten L."/>
            <person name="Van Zeijl A."/>
            <person name="Liu W."/>
            <person name="Santuari L."/>
            <person name="Cao Q."/>
            <person name="Sharma T."/>
            <person name="Shen D."/>
            <person name="Roswanjaya Y."/>
            <person name="Wardhani T."/>
            <person name="Kalhor M.S."/>
            <person name="Jansen J."/>
            <person name="Van den Hoogen J."/>
            <person name="Gungor B."/>
            <person name="Hartog M."/>
            <person name="Hontelez J."/>
            <person name="Verver J."/>
            <person name="Yang W.-C."/>
            <person name="Schijlen E."/>
            <person name="Repin R."/>
            <person name="Schilthuizen M."/>
            <person name="Schranz E."/>
            <person name="Heidstra R."/>
            <person name="Miyata K."/>
            <person name="Fedorova E."/>
            <person name="Kohlen W."/>
            <person name="Bisseling T."/>
            <person name="Smit S."/>
            <person name="Geurts R."/>
        </authorList>
    </citation>
    <scope>NUCLEOTIDE SEQUENCE [LARGE SCALE GENOMIC DNA]</scope>
    <source>
        <strain evidence="3">cv. RG33-2</strain>
    </source>
</reference>
<feature type="compositionally biased region" description="Pro residues" evidence="1">
    <location>
        <begin position="27"/>
        <end position="40"/>
    </location>
</feature>
<feature type="compositionally biased region" description="Pro residues" evidence="1">
    <location>
        <begin position="140"/>
        <end position="151"/>
    </location>
</feature>
<evidence type="ECO:0000313" key="3">
    <source>
        <dbReference type="Proteomes" id="UP000237000"/>
    </source>
</evidence>
<evidence type="ECO:0000256" key="1">
    <source>
        <dbReference type="SAM" id="MobiDB-lite"/>
    </source>
</evidence>
<dbReference type="Proteomes" id="UP000237000">
    <property type="component" value="Unassembled WGS sequence"/>
</dbReference>
<sequence length="168" mass="17834">MLPAETIIPQGEKYDMIISIYGKSPALSPPPPPSSSPPIKPSTGACEPCEDVAQITGKSELRAENDFESPLAHPSPMPFSRPIIQMLGIKDNDDAFSLDHHSISGTSTTTSQGDYRQLTTTIEAESLSCEIVANVDGKRPPSPPPPGPPGSSPIVPASSLASKWKTMW</sequence>
<feature type="region of interest" description="Disordered" evidence="1">
    <location>
        <begin position="134"/>
        <end position="168"/>
    </location>
</feature>
<dbReference type="AlphaFoldDB" id="A0A2P5FNR4"/>
<protein>
    <submittedName>
        <fullName evidence="2">Uncharacterized protein</fullName>
    </submittedName>
</protein>